<keyword evidence="5" id="KW-0964">Secreted</keyword>
<gene>
    <name evidence="12" type="ORF">PHAECO_LOCUS1107</name>
</gene>
<dbReference type="InterPro" id="IPR003057">
    <property type="entry name" value="Invtbrt_color"/>
</dbReference>
<evidence type="ECO:0000256" key="4">
    <source>
        <dbReference type="ARBA" id="ARBA00022448"/>
    </source>
</evidence>
<evidence type="ECO:0000256" key="1">
    <source>
        <dbReference type="ARBA" id="ARBA00004613"/>
    </source>
</evidence>
<dbReference type="InterPro" id="IPR000566">
    <property type="entry name" value="Lipocln_cytosolic_FA-bd_dom"/>
</dbReference>
<name>A0A9P0GHM0_PHACE</name>
<dbReference type="InterPro" id="IPR012674">
    <property type="entry name" value="Calycin"/>
</dbReference>
<dbReference type="GO" id="GO:0005576">
    <property type="term" value="C:extracellular region"/>
    <property type="evidence" value="ECO:0007669"/>
    <property type="project" value="UniProtKB-SubCell"/>
</dbReference>
<protein>
    <recommendedName>
        <fullName evidence="3">Apolipoprotein D</fullName>
    </recommendedName>
</protein>
<dbReference type="FunFam" id="2.40.128.20:FF:000003">
    <property type="entry name" value="Apolipoprotein D"/>
    <property type="match status" value="1"/>
</dbReference>
<dbReference type="Proteomes" id="UP001153737">
    <property type="component" value="Chromosome 1"/>
</dbReference>
<dbReference type="OrthoDB" id="565904at2759"/>
<organism evidence="12 13">
    <name type="scientific">Phaedon cochleariae</name>
    <name type="common">Mustard beetle</name>
    <dbReference type="NCBI Taxonomy" id="80249"/>
    <lineage>
        <taxon>Eukaryota</taxon>
        <taxon>Metazoa</taxon>
        <taxon>Ecdysozoa</taxon>
        <taxon>Arthropoda</taxon>
        <taxon>Hexapoda</taxon>
        <taxon>Insecta</taxon>
        <taxon>Pterygota</taxon>
        <taxon>Neoptera</taxon>
        <taxon>Endopterygota</taxon>
        <taxon>Coleoptera</taxon>
        <taxon>Polyphaga</taxon>
        <taxon>Cucujiformia</taxon>
        <taxon>Chrysomeloidea</taxon>
        <taxon>Chrysomelidae</taxon>
        <taxon>Chrysomelinae</taxon>
        <taxon>Chrysomelini</taxon>
        <taxon>Phaedon</taxon>
    </lineage>
</organism>
<evidence type="ECO:0000256" key="7">
    <source>
        <dbReference type="ARBA" id="ARBA00023121"/>
    </source>
</evidence>
<dbReference type="Pfam" id="PF08212">
    <property type="entry name" value="Lipocalin_2"/>
    <property type="match status" value="1"/>
</dbReference>
<dbReference type="GO" id="GO:0006629">
    <property type="term" value="P:lipid metabolic process"/>
    <property type="evidence" value="ECO:0007669"/>
    <property type="project" value="TreeGrafter"/>
</dbReference>
<dbReference type="CDD" id="cd19437">
    <property type="entry name" value="lipocalin_apoD-like"/>
    <property type="match status" value="1"/>
</dbReference>
<dbReference type="GO" id="GO:0008289">
    <property type="term" value="F:lipid binding"/>
    <property type="evidence" value="ECO:0007669"/>
    <property type="project" value="UniProtKB-KW"/>
</dbReference>
<evidence type="ECO:0000313" key="13">
    <source>
        <dbReference type="Proteomes" id="UP001153737"/>
    </source>
</evidence>
<feature type="signal peptide" evidence="10">
    <location>
        <begin position="1"/>
        <end position="18"/>
    </location>
</feature>
<dbReference type="InterPro" id="IPR022271">
    <property type="entry name" value="Lipocalin_ApoD"/>
</dbReference>
<evidence type="ECO:0000256" key="2">
    <source>
        <dbReference type="ARBA" id="ARBA00006889"/>
    </source>
</evidence>
<accession>A0A9P0GHM0</accession>
<keyword evidence="9" id="KW-0325">Glycoprotein</keyword>
<evidence type="ECO:0000259" key="11">
    <source>
        <dbReference type="Pfam" id="PF08212"/>
    </source>
</evidence>
<dbReference type="PRINTS" id="PR01273">
    <property type="entry name" value="INVTBRTCOLOR"/>
</dbReference>
<sequence length="186" mass="20760">MKMIIFAFALAFLAETYAQVPSFSCPDVSVVQNFQPSKYAGTWYEQKKYPFIFEIGGKCITAEYSLNPNGTVGVLNQQINVLTGKPSSIQGSARLDSTTGEGKLLVNFPSVPFNVDAPYWILATDYERYAVVWSCTKVPLIGSTRNAWILTRERNPAKHIIDEALSVFEKQDLSTNILKTTDQENC</sequence>
<dbReference type="PANTHER" id="PTHR10612">
    <property type="entry name" value="APOLIPOPROTEIN D"/>
    <property type="match status" value="1"/>
</dbReference>
<dbReference type="PIRSF" id="PIRSF036893">
    <property type="entry name" value="Lipocalin_ApoD"/>
    <property type="match status" value="1"/>
</dbReference>
<dbReference type="GO" id="GO:0031409">
    <property type="term" value="F:pigment binding"/>
    <property type="evidence" value="ECO:0007669"/>
    <property type="project" value="InterPro"/>
</dbReference>
<reference evidence="12" key="2">
    <citation type="submission" date="2022-10" db="EMBL/GenBank/DDBJ databases">
        <authorList>
            <consortium name="ENA_rothamsted_submissions"/>
            <consortium name="culmorum"/>
            <person name="King R."/>
        </authorList>
    </citation>
    <scope>NUCLEOTIDE SEQUENCE</scope>
</reference>
<evidence type="ECO:0000313" key="12">
    <source>
        <dbReference type="EMBL" id="CAH1116669.1"/>
    </source>
</evidence>
<comment type="similarity">
    <text evidence="2 10">Belongs to the calycin superfamily. Lipocalin family.</text>
</comment>
<dbReference type="Gene3D" id="2.40.128.20">
    <property type="match status" value="1"/>
</dbReference>
<dbReference type="SUPFAM" id="SSF50814">
    <property type="entry name" value="Lipocalins"/>
    <property type="match status" value="1"/>
</dbReference>
<keyword evidence="4" id="KW-0813">Transport</keyword>
<keyword evidence="6 10" id="KW-0732">Signal</keyword>
<dbReference type="EMBL" id="OU896707">
    <property type="protein sequence ID" value="CAH1116669.1"/>
    <property type="molecule type" value="Genomic_DNA"/>
</dbReference>
<feature type="chain" id="PRO_5040557192" description="Apolipoprotein D" evidence="10">
    <location>
        <begin position="19"/>
        <end position="186"/>
    </location>
</feature>
<evidence type="ECO:0000256" key="6">
    <source>
        <dbReference type="ARBA" id="ARBA00022729"/>
    </source>
</evidence>
<reference evidence="12" key="1">
    <citation type="submission" date="2022-01" db="EMBL/GenBank/DDBJ databases">
        <authorList>
            <person name="King R."/>
        </authorList>
    </citation>
    <scope>NUCLEOTIDE SEQUENCE</scope>
</reference>
<evidence type="ECO:0000256" key="5">
    <source>
        <dbReference type="ARBA" id="ARBA00022525"/>
    </source>
</evidence>
<proteinExistence type="inferred from homology"/>
<dbReference type="AlphaFoldDB" id="A0A9P0GHM0"/>
<feature type="domain" description="Lipocalin/cytosolic fatty-acid binding" evidence="11">
    <location>
        <begin position="37"/>
        <end position="181"/>
    </location>
</feature>
<evidence type="ECO:0000256" key="9">
    <source>
        <dbReference type="ARBA" id="ARBA00023180"/>
    </source>
</evidence>
<dbReference type="PANTHER" id="PTHR10612:SF34">
    <property type="entry name" value="APOLIPOPROTEIN D"/>
    <property type="match status" value="1"/>
</dbReference>
<keyword evidence="8" id="KW-1015">Disulfide bond</keyword>
<comment type="subcellular location">
    <subcellularLocation>
        <location evidence="1">Secreted</location>
    </subcellularLocation>
</comment>
<dbReference type="GO" id="GO:0005737">
    <property type="term" value="C:cytoplasm"/>
    <property type="evidence" value="ECO:0007669"/>
    <property type="project" value="TreeGrafter"/>
</dbReference>
<keyword evidence="7" id="KW-0446">Lipid-binding</keyword>
<evidence type="ECO:0000256" key="10">
    <source>
        <dbReference type="PIRNR" id="PIRNR036893"/>
    </source>
</evidence>
<dbReference type="GO" id="GO:0000302">
    <property type="term" value="P:response to reactive oxygen species"/>
    <property type="evidence" value="ECO:0007669"/>
    <property type="project" value="TreeGrafter"/>
</dbReference>
<keyword evidence="13" id="KW-1185">Reference proteome</keyword>
<evidence type="ECO:0000256" key="8">
    <source>
        <dbReference type="ARBA" id="ARBA00023157"/>
    </source>
</evidence>
<evidence type="ECO:0000256" key="3">
    <source>
        <dbReference type="ARBA" id="ARBA00019890"/>
    </source>
</evidence>